<evidence type="ECO:0000256" key="4">
    <source>
        <dbReference type="ARBA" id="ARBA00023136"/>
    </source>
</evidence>
<keyword evidence="4 5" id="KW-0472">Membrane</keyword>
<sequence length="190" mass="19605">MTPPDGARRRTAVTLATAHPSDASATGNPALTSALAIAVIAAATLAGAWFFQLVLEIMPCPLCLEQRYAYYLAVPLGAVVALAAARGAARPMLLAGLVILGLAALANAGLGAYHAGVEWGFWQGPTDCTGPMVDFGKAGSLLDQLDKVKVVRCDEVQWRFLGISLAGYNVLISLLMAAVAGWGVAKAAKV</sequence>
<dbReference type="GO" id="GO:0006457">
    <property type="term" value="P:protein folding"/>
    <property type="evidence" value="ECO:0007669"/>
    <property type="project" value="InterPro"/>
</dbReference>
<feature type="transmembrane region" description="Helical" evidence="5">
    <location>
        <begin position="34"/>
        <end position="55"/>
    </location>
</feature>
<feature type="transmembrane region" description="Helical" evidence="5">
    <location>
        <begin position="92"/>
        <end position="113"/>
    </location>
</feature>
<dbReference type="Gene3D" id="1.20.1550.10">
    <property type="entry name" value="DsbB-like"/>
    <property type="match status" value="1"/>
</dbReference>
<dbReference type="Pfam" id="PF02600">
    <property type="entry name" value="DsbB"/>
    <property type="match status" value="1"/>
</dbReference>
<keyword evidence="2 5" id="KW-0812">Transmembrane</keyword>
<comment type="subcellular location">
    <subcellularLocation>
        <location evidence="1">Membrane</location>
        <topology evidence="1">Multi-pass membrane protein</topology>
    </subcellularLocation>
</comment>
<dbReference type="InterPro" id="IPR003752">
    <property type="entry name" value="DiS_bond_form_DsbB/BdbC"/>
</dbReference>
<dbReference type="EMBL" id="FNTH01000001">
    <property type="protein sequence ID" value="SED94612.1"/>
    <property type="molecule type" value="Genomic_DNA"/>
</dbReference>
<evidence type="ECO:0000256" key="3">
    <source>
        <dbReference type="ARBA" id="ARBA00022989"/>
    </source>
</evidence>
<evidence type="ECO:0000256" key="1">
    <source>
        <dbReference type="ARBA" id="ARBA00004141"/>
    </source>
</evidence>
<dbReference type="GO" id="GO:0015035">
    <property type="term" value="F:protein-disulfide reductase activity"/>
    <property type="evidence" value="ECO:0007669"/>
    <property type="project" value="InterPro"/>
</dbReference>
<dbReference type="PIRSF" id="PIRSF033913">
    <property type="entry name" value="S-S_format_DsbB"/>
    <property type="match status" value="1"/>
</dbReference>
<organism evidence="6 7">
    <name type="scientific">Bradyrhizobium erythrophlei</name>
    <dbReference type="NCBI Taxonomy" id="1437360"/>
    <lineage>
        <taxon>Bacteria</taxon>
        <taxon>Pseudomonadati</taxon>
        <taxon>Pseudomonadota</taxon>
        <taxon>Alphaproteobacteria</taxon>
        <taxon>Hyphomicrobiales</taxon>
        <taxon>Nitrobacteraceae</taxon>
        <taxon>Bradyrhizobium</taxon>
    </lineage>
</organism>
<evidence type="ECO:0000256" key="5">
    <source>
        <dbReference type="SAM" id="Phobius"/>
    </source>
</evidence>
<keyword evidence="3 5" id="KW-1133">Transmembrane helix</keyword>
<dbReference type="RefSeq" id="WP_244549781.1">
    <property type="nucleotide sequence ID" value="NZ_FNTH01000001.1"/>
</dbReference>
<protein>
    <submittedName>
        <fullName evidence="6">Disulfide bond formation protein DsbB</fullName>
    </submittedName>
</protein>
<name>A0A1H5EU52_9BRAD</name>
<reference evidence="6 7" key="1">
    <citation type="submission" date="2016-10" db="EMBL/GenBank/DDBJ databases">
        <authorList>
            <person name="de Groot N.N."/>
        </authorList>
    </citation>
    <scope>NUCLEOTIDE SEQUENCE [LARGE SCALE GENOMIC DNA]</scope>
    <source>
        <strain evidence="6 7">MT12</strain>
    </source>
</reference>
<gene>
    <name evidence="6" type="ORF">SAMN05444164_6381</name>
</gene>
<proteinExistence type="predicted"/>
<feature type="transmembrane region" description="Helical" evidence="5">
    <location>
        <begin position="67"/>
        <end position="85"/>
    </location>
</feature>
<evidence type="ECO:0000256" key="2">
    <source>
        <dbReference type="ARBA" id="ARBA00022692"/>
    </source>
</evidence>
<dbReference type="SUPFAM" id="SSF158442">
    <property type="entry name" value="DsbB-like"/>
    <property type="match status" value="1"/>
</dbReference>
<evidence type="ECO:0000313" key="7">
    <source>
        <dbReference type="Proteomes" id="UP000198992"/>
    </source>
</evidence>
<feature type="transmembrane region" description="Helical" evidence="5">
    <location>
        <begin position="165"/>
        <end position="185"/>
    </location>
</feature>
<dbReference type="InterPro" id="IPR024199">
    <property type="entry name" value="Uncharacterised_DsbB"/>
</dbReference>
<accession>A0A1H5EU52</accession>
<evidence type="ECO:0000313" key="6">
    <source>
        <dbReference type="EMBL" id="SED94612.1"/>
    </source>
</evidence>
<dbReference type="AlphaFoldDB" id="A0A1H5EU52"/>
<dbReference type="GO" id="GO:0016020">
    <property type="term" value="C:membrane"/>
    <property type="evidence" value="ECO:0007669"/>
    <property type="project" value="UniProtKB-SubCell"/>
</dbReference>
<dbReference type="InterPro" id="IPR023380">
    <property type="entry name" value="DsbB-like_sf"/>
</dbReference>
<dbReference type="Proteomes" id="UP000198992">
    <property type="component" value="Unassembled WGS sequence"/>
</dbReference>